<dbReference type="Proteomes" id="UP000827976">
    <property type="component" value="Chromosome 15"/>
</dbReference>
<sequence length="859" mass="97300">MVTISQNKDLNKIQTEIAECLGFHLNEESVEVRAAKLADRLTTTKNKVLVILDDLWEKLDLSKVRIPRPQMGTTCTVVITTRNEYVCERMSCQEIIELKTLSDEESWCLFKRRTGDAVESTSSIRKLAQKVARECAGLPLALVVLGTALKGEGSPEIWKTVLMQLRQSMEMDLLDVSKEVFQPIKLSFDYIKSEVAKSCLFHCCLYPEDWDIPKEELMHMMVGGGLLIGLETLNDAQGRVDLLLNQLKARALLLQGSSEGYVRMHDVVRDVAIQISAKDHGFYVQAGQGWRNWPENIDPNCRRLSLMGNDIQDLRPDPMEYPILETLILRGNTRLSSIPETFFRHMGSLMVLDLSSTGIESLPESFSFPTNLKVLNLGNCGFLQDISHINGLKKLAILILEGCPVSIAPECVAWAQNLRFVNLGFSESHPSSLDIYFSKVLPSCRRLEQLSMNKFVGSFQGLISLRHLTRLFIFEVVDFDNSLSHEIVLEGSWPDQHLKFDICFLERRRSYLLFSSDRRVLQLKRTRNLANWVKELLQNTVSLLLAEFPQTELIAANSEIPLMAFTRMEHLQIVNWANLEVFIRSEGFIGFVNQLKYLTIDNCPRITWAPASWEYTMPKLEELRVTNCPVMKELLQFDYKSPGPRILLPSLKILELYGLHKLRQGVLQLFQCLPKLKDSKIHDCGVKCVLSFSFSEALPDPLPTLAKLHIENCPEMIEIIFVTDAPNAPNASLQAQCCFQGLMHLTIESCPRLSHLFSYKQAISMQNLRRLYIRDCAALGAVVISQENEEKASATTSTSATTATSASTSTHVVRHESYNSLFPNLRQLTLYDLPQLTAFHQQAGLPIDRLTGYFYNIAA</sequence>
<name>A0ACB7UNP1_DIOAL</name>
<keyword evidence="2" id="KW-1185">Reference proteome</keyword>
<protein>
    <submittedName>
        <fullName evidence="1">P-loop containing nucleoside triphosphate hydrolase protein</fullName>
    </submittedName>
</protein>
<proteinExistence type="predicted"/>
<accession>A0ACB7UNP1</accession>
<reference evidence="2" key="1">
    <citation type="journal article" date="2022" name="Nat. Commun.">
        <title>Chromosome evolution and the genetic basis of agronomically important traits in greater yam.</title>
        <authorList>
            <person name="Bredeson J.V."/>
            <person name="Lyons J.B."/>
            <person name="Oniyinde I.O."/>
            <person name="Okereke N.R."/>
            <person name="Kolade O."/>
            <person name="Nnabue I."/>
            <person name="Nwadili C.O."/>
            <person name="Hribova E."/>
            <person name="Parker M."/>
            <person name="Nwogha J."/>
            <person name="Shu S."/>
            <person name="Carlson J."/>
            <person name="Kariba R."/>
            <person name="Muthemba S."/>
            <person name="Knop K."/>
            <person name="Barton G.J."/>
            <person name="Sherwood A.V."/>
            <person name="Lopez-Montes A."/>
            <person name="Asiedu R."/>
            <person name="Jamnadass R."/>
            <person name="Muchugi A."/>
            <person name="Goodstein D."/>
            <person name="Egesi C.N."/>
            <person name="Featherston J."/>
            <person name="Asfaw A."/>
            <person name="Simpson G.G."/>
            <person name="Dolezel J."/>
            <person name="Hendre P.S."/>
            <person name="Van Deynze A."/>
            <person name="Kumar P.L."/>
            <person name="Obidiegwu J.E."/>
            <person name="Bhattacharjee R."/>
            <person name="Rokhsar D.S."/>
        </authorList>
    </citation>
    <scope>NUCLEOTIDE SEQUENCE [LARGE SCALE GENOMIC DNA]</scope>
    <source>
        <strain evidence="2">cv. TDa95/00328</strain>
    </source>
</reference>
<organism evidence="1 2">
    <name type="scientific">Dioscorea alata</name>
    <name type="common">Purple yam</name>
    <dbReference type="NCBI Taxonomy" id="55571"/>
    <lineage>
        <taxon>Eukaryota</taxon>
        <taxon>Viridiplantae</taxon>
        <taxon>Streptophyta</taxon>
        <taxon>Embryophyta</taxon>
        <taxon>Tracheophyta</taxon>
        <taxon>Spermatophyta</taxon>
        <taxon>Magnoliopsida</taxon>
        <taxon>Liliopsida</taxon>
        <taxon>Dioscoreales</taxon>
        <taxon>Dioscoreaceae</taxon>
        <taxon>Dioscorea</taxon>
    </lineage>
</organism>
<evidence type="ECO:0000313" key="2">
    <source>
        <dbReference type="Proteomes" id="UP000827976"/>
    </source>
</evidence>
<gene>
    <name evidence="1" type="ORF">IHE45_15G111400</name>
</gene>
<dbReference type="EMBL" id="CM037025">
    <property type="protein sequence ID" value="KAH7662132.1"/>
    <property type="molecule type" value="Genomic_DNA"/>
</dbReference>
<evidence type="ECO:0000313" key="1">
    <source>
        <dbReference type="EMBL" id="KAH7662132.1"/>
    </source>
</evidence>
<comment type="caution">
    <text evidence="1">The sequence shown here is derived from an EMBL/GenBank/DDBJ whole genome shotgun (WGS) entry which is preliminary data.</text>
</comment>
<keyword evidence="1" id="KW-0378">Hydrolase</keyword>